<gene>
    <name evidence="13" type="ORF">QE417_000501</name>
</gene>
<evidence type="ECO:0000259" key="12">
    <source>
        <dbReference type="PROSITE" id="PS51123"/>
    </source>
</evidence>
<proteinExistence type="predicted"/>
<dbReference type="Pfam" id="PF19573">
    <property type="entry name" value="DUF6089"/>
    <property type="match status" value="1"/>
</dbReference>
<keyword evidence="2" id="KW-0813">Transport</keyword>
<dbReference type="PRINTS" id="PR01023">
    <property type="entry name" value="NAFLGMOTY"/>
</dbReference>
<name>A0ABU3GNS0_9SPHI</name>
<dbReference type="SUPFAM" id="SSF56925">
    <property type="entry name" value="OMPA-like"/>
    <property type="match status" value="1"/>
</dbReference>
<keyword evidence="11" id="KW-0732">Signal</keyword>
<sequence>MKLHLRKAGLLLTGVVVSSKLFAQTPDSTKNYVQPFSGEQNFRTWSIGAHGGMMSTYTIFRGSEDYKTPNERWGYGGYVKKQILHSFGLQANFFRGHVQGTNPDGINPFQRFETKIKYAVDISANITLANINWKNHKSLMQPYLSVGGGSMNYSTSLYAAGATSPTTRTDDYQQFYIPVGAGLKVNLAPGINLDLGYQVNFVQSDNLDGYNFGGRNDKFSYAHAGLEFSLGKKSKPQLATHNPVNSMRTEYLMAERALQIQVDQQKAENQRLREDLNTTNQNLARLTVDTDGDGVLDINDKCPNTPKGTKVDGSGCPLAAPVTKVYVTEEDKRVVKDAIANLEFDLGKATIREKSFPSLDRVAELLVNKNFSLKLAGHTDNTGSDALNLKLSKDRAESIKAYLVGKGANASRIEATGYGKTQPIATNATAAGRQQNRRVEFTLY</sequence>
<dbReference type="InterPro" id="IPR006664">
    <property type="entry name" value="OMP_bac"/>
</dbReference>
<dbReference type="PROSITE" id="PS51123">
    <property type="entry name" value="OMPA_2"/>
    <property type="match status" value="1"/>
</dbReference>
<dbReference type="InterPro" id="IPR050330">
    <property type="entry name" value="Bact_OuterMem_StrucFunc"/>
</dbReference>
<evidence type="ECO:0000256" key="9">
    <source>
        <dbReference type="PROSITE-ProRule" id="PRU00473"/>
    </source>
</evidence>
<keyword evidence="4" id="KW-0812">Transmembrane</keyword>
<keyword evidence="8" id="KW-0998">Cell outer membrane</keyword>
<evidence type="ECO:0000256" key="3">
    <source>
        <dbReference type="ARBA" id="ARBA00022452"/>
    </source>
</evidence>
<keyword evidence="5" id="KW-0406">Ion transport</keyword>
<evidence type="ECO:0000256" key="4">
    <source>
        <dbReference type="ARBA" id="ARBA00022692"/>
    </source>
</evidence>
<evidence type="ECO:0000256" key="11">
    <source>
        <dbReference type="SAM" id="SignalP"/>
    </source>
</evidence>
<evidence type="ECO:0000313" key="13">
    <source>
        <dbReference type="EMBL" id="MDT3401429.1"/>
    </source>
</evidence>
<reference evidence="14" key="1">
    <citation type="submission" date="2023-07" db="EMBL/GenBank/DDBJ databases">
        <title>Functional and genomic diversity of the sorghum phyllosphere microbiome.</title>
        <authorList>
            <person name="Shade A."/>
        </authorList>
    </citation>
    <scope>NUCLEOTIDE SEQUENCE [LARGE SCALE GENOMIC DNA]</scope>
    <source>
        <strain evidence="14">SORGH_AS_0422</strain>
    </source>
</reference>
<evidence type="ECO:0000256" key="6">
    <source>
        <dbReference type="ARBA" id="ARBA00023114"/>
    </source>
</evidence>
<dbReference type="Gene3D" id="3.30.1330.60">
    <property type="entry name" value="OmpA-like domain"/>
    <property type="match status" value="1"/>
</dbReference>
<organism evidence="13 14">
    <name type="scientific">Mucilaginibacter terrae</name>
    <dbReference type="NCBI Taxonomy" id="1955052"/>
    <lineage>
        <taxon>Bacteria</taxon>
        <taxon>Pseudomonadati</taxon>
        <taxon>Bacteroidota</taxon>
        <taxon>Sphingobacteriia</taxon>
        <taxon>Sphingobacteriales</taxon>
        <taxon>Sphingobacteriaceae</taxon>
        <taxon>Mucilaginibacter</taxon>
    </lineage>
</organism>
<feature type="chain" id="PRO_5046511084" evidence="11">
    <location>
        <begin position="24"/>
        <end position="444"/>
    </location>
</feature>
<dbReference type="PANTHER" id="PTHR30329">
    <property type="entry name" value="STATOR ELEMENT OF FLAGELLAR MOTOR COMPLEX"/>
    <property type="match status" value="1"/>
</dbReference>
<dbReference type="PANTHER" id="PTHR30329:SF21">
    <property type="entry name" value="LIPOPROTEIN YIAD-RELATED"/>
    <property type="match status" value="1"/>
</dbReference>
<dbReference type="SUPFAM" id="SSF103647">
    <property type="entry name" value="TSP type-3 repeat"/>
    <property type="match status" value="1"/>
</dbReference>
<dbReference type="Pfam" id="PF00691">
    <property type="entry name" value="OmpA"/>
    <property type="match status" value="1"/>
</dbReference>
<comment type="caution">
    <text evidence="13">The sequence shown here is derived from an EMBL/GenBank/DDBJ whole genome shotgun (WGS) entry which is preliminary data.</text>
</comment>
<dbReference type="PRINTS" id="PR01021">
    <property type="entry name" value="OMPADOMAIN"/>
</dbReference>
<accession>A0ABU3GNS0</accession>
<keyword evidence="3" id="KW-1134">Transmembrane beta strand</keyword>
<evidence type="ECO:0000313" key="14">
    <source>
        <dbReference type="Proteomes" id="UP001258315"/>
    </source>
</evidence>
<keyword evidence="14" id="KW-1185">Reference proteome</keyword>
<evidence type="ECO:0000256" key="10">
    <source>
        <dbReference type="SAM" id="Coils"/>
    </source>
</evidence>
<dbReference type="InterPro" id="IPR036737">
    <property type="entry name" value="OmpA-like_sf"/>
</dbReference>
<feature type="domain" description="OmpA-like" evidence="12">
    <location>
        <begin position="331"/>
        <end position="444"/>
    </location>
</feature>
<dbReference type="InterPro" id="IPR011250">
    <property type="entry name" value="OMP/PagP_B-barrel"/>
</dbReference>
<protein>
    <submittedName>
        <fullName evidence="13">OOP family OmpA-OmpF porin</fullName>
    </submittedName>
</protein>
<keyword evidence="6" id="KW-0626">Porin</keyword>
<comment type="subcellular location">
    <subcellularLocation>
        <location evidence="1">Cell outer membrane</location>
        <topology evidence="1">Multi-pass membrane protein</topology>
    </subcellularLocation>
</comment>
<dbReference type="InterPro" id="IPR028974">
    <property type="entry name" value="TSP_type-3_rpt"/>
</dbReference>
<keyword evidence="7 9" id="KW-0472">Membrane</keyword>
<dbReference type="Proteomes" id="UP001258315">
    <property type="component" value="Unassembled WGS sequence"/>
</dbReference>
<dbReference type="Gene3D" id="2.40.160.20">
    <property type="match status" value="1"/>
</dbReference>
<evidence type="ECO:0000256" key="7">
    <source>
        <dbReference type="ARBA" id="ARBA00023136"/>
    </source>
</evidence>
<keyword evidence="10" id="KW-0175">Coiled coil</keyword>
<evidence type="ECO:0000256" key="8">
    <source>
        <dbReference type="ARBA" id="ARBA00023237"/>
    </source>
</evidence>
<evidence type="ECO:0000256" key="2">
    <source>
        <dbReference type="ARBA" id="ARBA00022448"/>
    </source>
</evidence>
<feature type="signal peptide" evidence="11">
    <location>
        <begin position="1"/>
        <end position="23"/>
    </location>
</feature>
<dbReference type="SUPFAM" id="SSF103088">
    <property type="entry name" value="OmpA-like"/>
    <property type="match status" value="1"/>
</dbReference>
<evidence type="ECO:0000256" key="1">
    <source>
        <dbReference type="ARBA" id="ARBA00004571"/>
    </source>
</evidence>
<dbReference type="EMBL" id="JAVLVU010000001">
    <property type="protein sequence ID" value="MDT3401429.1"/>
    <property type="molecule type" value="Genomic_DNA"/>
</dbReference>
<dbReference type="InterPro" id="IPR045743">
    <property type="entry name" value="DUF6089"/>
</dbReference>
<feature type="coiled-coil region" evidence="10">
    <location>
        <begin position="255"/>
        <end position="289"/>
    </location>
</feature>
<dbReference type="RefSeq" id="WP_311947301.1">
    <property type="nucleotide sequence ID" value="NZ_JAVLVU010000001.1"/>
</dbReference>
<dbReference type="InterPro" id="IPR006665">
    <property type="entry name" value="OmpA-like"/>
</dbReference>
<evidence type="ECO:0000256" key="5">
    <source>
        <dbReference type="ARBA" id="ARBA00023065"/>
    </source>
</evidence>
<dbReference type="CDD" id="cd07185">
    <property type="entry name" value="OmpA_C-like"/>
    <property type="match status" value="1"/>
</dbReference>